<dbReference type="SMART" id="SM00862">
    <property type="entry name" value="Trans_reg_C"/>
    <property type="match status" value="1"/>
</dbReference>
<evidence type="ECO:0000313" key="8">
    <source>
        <dbReference type="EMBL" id="MEM4986278.1"/>
    </source>
</evidence>
<keyword evidence="1" id="KW-0805">Transcription regulation</keyword>
<reference evidence="8 9" key="1">
    <citation type="submission" date="2024-02" db="EMBL/GenBank/DDBJ databases">
        <title>Draft genome sequence of Collimonas sp. strain H4R21, an effective mineral-weathering bacterial strain isolated from the beech rhizosphere.</title>
        <authorList>
            <person name="Morin E."/>
            <person name="Uroz S."/>
            <person name="Leveau J.H.J."/>
            <person name="Kumar R."/>
            <person name="Rey M.W."/>
            <person name="Pham J."/>
        </authorList>
    </citation>
    <scope>NUCLEOTIDE SEQUENCE [LARGE SCALE GENOMIC DNA]</scope>
    <source>
        <strain evidence="8 9">H4R21</strain>
    </source>
</reference>
<keyword evidence="3" id="KW-0804">Transcription</keyword>
<evidence type="ECO:0000256" key="1">
    <source>
        <dbReference type="ARBA" id="ARBA00023015"/>
    </source>
</evidence>
<feature type="modified residue" description="4-aspartylphosphate" evidence="4">
    <location>
        <position position="51"/>
    </location>
</feature>
<dbReference type="Gene3D" id="1.10.10.10">
    <property type="entry name" value="Winged helix-like DNA-binding domain superfamily/Winged helix DNA-binding domain"/>
    <property type="match status" value="1"/>
</dbReference>
<keyword evidence="2 5" id="KW-0238">DNA-binding</keyword>
<dbReference type="RefSeq" id="WP_342828100.1">
    <property type="nucleotide sequence ID" value="NZ_JBANDC010000002.1"/>
</dbReference>
<dbReference type="Pfam" id="PF00486">
    <property type="entry name" value="Trans_reg_C"/>
    <property type="match status" value="1"/>
</dbReference>
<proteinExistence type="predicted"/>
<dbReference type="Proteomes" id="UP001495910">
    <property type="component" value="Unassembled WGS sequence"/>
</dbReference>
<dbReference type="PROSITE" id="PS51755">
    <property type="entry name" value="OMPR_PHOB"/>
    <property type="match status" value="1"/>
</dbReference>
<protein>
    <submittedName>
        <fullName evidence="8">Response regulator</fullName>
    </submittedName>
</protein>
<accession>A0ABU9PQJ6</accession>
<name>A0ABU9PQJ6_9BURK</name>
<dbReference type="CDD" id="cd00383">
    <property type="entry name" value="trans_reg_C"/>
    <property type="match status" value="1"/>
</dbReference>
<keyword evidence="9" id="KW-1185">Reference proteome</keyword>
<evidence type="ECO:0000256" key="5">
    <source>
        <dbReference type="PROSITE-ProRule" id="PRU01091"/>
    </source>
</evidence>
<dbReference type="InterPro" id="IPR039420">
    <property type="entry name" value="WalR-like"/>
</dbReference>
<evidence type="ECO:0000259" key="6">
    <source>
        <dbReference type="PROSITE" id="PS50110"/>
    </source>
</evidence>
<gene>
    <name evidence="8" type="ORF">V8G57_02645</name>
</gene>
<evidence type="ECO:0000313" key="9">
    <source>
        <dbReference type="Proteomes" id="UP001495910"/>
    </source>
</evidence>
<dbReference type="Gene3D" id="3.40.50.2300">
    <property type="match status" value="1"/>
</dbReference>
<feature type="domain" description="OmpR/PhoB-type" evidence="7">
    <location>
        <begin position="124"/>
        <end position="218"/>
    </location>
</feature>
<sequence>MRILLVEDDPSLGATVQSWLQLDGYAVDWVLRGDSAATALQTHRYDCVLLDRGLPGASGDQLLRNLRAAKDVVPVLIITARDTLMDRIAGLDLGADDYLVKPFDLEEMSARIRAAVRRHGLQADNLLTHGTIELDIFSKRVLLDGITIELTAREFAVLRALMLRREQIVTRAQIEETLYGWGEEVESNAIEVHIHHLRKKLGTAAIVTVRGLGYRLKEHA</sequence>
<keyword evidence="4" id="KW-0597">Phosphoprotein</keyword>
<dbReference type="InterPro" id="IPR011006">
    <property type="entry name" value="CheY-like_superfamily"/>
</dbReference>
<dbReference type="SMART" id="SM00448">
    <property type="entry name" value="REC"/>
    <property type="match status" value="1"/>
</dbReference>
<comment type="caution">
    <text evidence="8">The sequence shown here is derived from an EMBL/GenBank/DDBJ whole genome shotgun (WGS) entry which is preliminary data.</text>
</comment>
<dbReference type="InterPro" id="IPR036388">
    <property type="entry name" value="WH-like_DNA-bd_sf"/>
</dbReference>
<dbReference type="EMBL" id="JBANDC010000002">
    <property type="protein sequence ID" value="MEM4986278.1"/>
    <property type="molecule type" value="Genomic_DNA"/>
</dbReference>
<dbReference type="PANTHER" id="PTHR48111:SF67">
    <property type="entry name" value="TRANSCRIPTIONAL REGULATORY PROTEIN TCTD"/>
    <property type="match status" value="1"/>
</dbReference>
<evidence type="ECO:0000256" key="4">
    <source>
        <dbReference type="PROSITE-ProRule" id="PRU00169"/>
    </source>
</evidence>
<dbReference type="InterPro" id="IPR001867">
    <property type="entry name" value="OmpR/PhoB-type_DNA-bd"/>
</dbReference>
<organism evidence="8 9">
    <name type="scientific">Collimonas rhizosphaerae</name>
    <dbReference type="NCBI Taxonomy" id="3126357"/>
    <lineage>
        <taxon>Bacteria</taxon>
        <taxon>Pseudomonadati</taxon>
        <taxon>Pseudomonadota</taxon>
        <taxon>Betaproteobacteria</taxon>
        <taxon>Burkholderiales</taxon>
        <taxon>Oxalobacteraceae</taxon>
        <taxon>Collimonas</taxon>
    </lineage>
</organism>
<dbReference type="PROSITE" id="PS50110">
    <property type="entry name" value="RESPONSE_REGULATORY"/>
    <property type="match status" value="1"/>
</dbReference>
<dbReference type="CDD" id="cd17624">
    <property type="entry name" value="REC_OmpR_PmrA-like"/>
    <property type="match status" value="1"/>
</dbReference>
<evidence type="ECO:0000259" key="7">
    <source>
        <dbReference type="PROSITE" id="PS51755"/>
    </source>
</evidence>
<feature type="DNA-binding region" description="OmpR/PhoB-type" evidence="5">
    <location>
        <begin position="124"/>
        <end position="218"/>
    </location>
</feature>
<evidence type="ECO:0000256" key="2">
    <source>
        <dbReference type="ARBA" id="ARBA00023125"/>
    </source>
</evidence>
<evidence type="ECO:0000256" key="3">
    <source>
        <dbReference type="ARBA" id="ARBA00023163"/>
    </source>
</evidence>
<dbReference type="SUPFAM" id="SSF52172">
    <property type="entry name" value="CheY-like"/>
    <property type="match status" value="1"/>
</dbReference>
<feature type="domain" description="Response regulatory" evidence="6">
    <location>
        <begin position="2"/>
        <end position="116"/>
    </location>
</feature>
<dbReference type="Gene3D" id="6.10.250.690">
    <property type="match status" value="1"/>
</dbReference>
<dbReference type="InterPro" id="IPR001789">
    <property type="entry name" value="Sig_transdc_resp-reg_receiver"/>
</dbReference>
<dbReference type="Pfam" id="PF00072">
    <property type="entry name" value="Response_reg"/>
    <property type="match status" value="1"/>
</dbReference>
<dbReference type="PANTHER" id="PTHR48111">
    <property type="entry name" value="REGULATOR OF RPOS"/>
    <property type="match status" value="1"/>
</dbReference>